<name>A0AA39WIQ0_9PEZI</name>
<sequence>MLSKLLLTASLGFLSLATAHTFQVPADLADGTYLVSLDANNEHVFETLDVHPLAARGLPNSAKFHALTRRVDFPSGSSAVCQQPLVNDFDEFGSGQAWDQFFNSCNALGGQKLKAKQALVTRAGNAVSFMCNYSSGGNPCSTAEWVDAIGRVRSACSDAPSGKDQTGFFNIPGWSKSYGFTQSGQGFC</sequence>
<evidence type="ECO:0000313" key="2">
    <source>
        <dbReference type="EMBL" id="KAK0616143.1"/>
    </source>
</evidence>
<feature type="chain" id="PRO_5041206577" evidence="1">
    <location>
        <begin position="20"/>
        <end position="188"/>
    </location>
</feature>
<reference evidence="2" key="1">
    <citation type="submission" date="2023-06" db="EMBL/GenBank/DDBJ databases">
        <title>Genome-scale phylogeny and comparative genomics of the fungal order Sordariales.</title>
        <authorList>
            <consortium name="Lawrence Berkeley National Laboratory"/>
            <person name="Hensen N."/>
            <person name="Bonometti L."/>
            <person name="Westerberg I."/>
            <person name="Brannstrom I.O."/>
            <person name="Guillou S."/>
            <person name="Cros-Aarteil S."/>
            <person name="Calhoun S."/>
            <person name="Haridas S."/>
            <person name="Kuo A."/>
            <person name="Mondo S."/>
            <person name="Pangilinan J."/>
            <person name="Riley R."/>
            <person name="Labutti K."/>
            <person name="Andreopoulos B."/>
            <person name="Lipzen A."/>
            <person name="Chen C."/>
            <person name="Yanf M."/>
            <person name="Daum C."/>
            <person name="Ng V."/>
            <person name="Clum A."/>
            <person name="Steindorff A."/>
            <person name="Ohm R."/>
            <person name="Martin F."/>
            <person name="Silar P."/>
            <person name="Natvig D."/>
            <person name="Lalanne C."/>
            <person name="Gautier V."/>
            <person name="Ament-Velasquez S.L."/>
            <person name="Kruys A."/>
            <person name="Hutchinson M.I."/>
            <person name="Powell A.J."/>
            <person name="Barry K."/>
            <person name="Miller A.N."/>
            <person name="Grigoriev I.V."/>
            <person name="Debuchy R."/>
            <person name="Gladieux P."/>
            <person name="Thoren M.H."/>
            <person name="Johannesson H."/>
        </authorList>
    </citation>
    <scope>NUCLEOTIDE SEQUENCE</scope>
    <source>
        <strain evidence="2">CBS 606.72</strain>
    </source>
</reference>
<accession>A0AA39WIQ0</accession>
<keyword evidence="1" id="KW-0732">Signal</keyword>
<keyword evidence="3" id="KW-1185">Reference proteome</keyword>
<feature type="signal peptide" evidence="1">
    <location>
        <begin position="1"/>
        <end position="19"/>
    </location>
</feature>
<dbReference type="EMBL" id="JAULSU010000005">
    <property type="protein sequence ID" value="KAK0616143.1"/>
    <property type="molecule type" value="Genomic_DNA"/>
</dbReference>
<comment type="caution">
    <text evidence="2">The sequence shown here is derived from an EMBL/GenBank/DDBJ whole genome shotgun (WGS) entry which is preliminary data.</text>
</comment>
<organism evidence="2 3">
    <name type="scientific">Immersiella caudata</name>
    <dbReference type="NCBI Taxonomy" id="314043"/>
    <lineage>
        <taxon>Eukaryota</taxon>
        <taxon>Fungi</taxon>
        <taxon>Dikarya</taxon>
        <taxon>Ascomycota</taxon>
        <taxon>Pezizomycotina</taxon>
        <taxon>Sordariomycetes</taxon>
        <taxon>Sordariomycetidae</taxon>
        <taxon>Sordariales</taxon>
        <taxon>Lasiosphaeriaceae</taxon>
        <taxon>Immersiella</taxon>
    </lineage>
</organism>
<dbReference type="AlphaFoldDB" id="A0AA39WIQ0"/>
<protein>
    <submittedName>
        <fullName evidence="2">Uncharacterized protein</fullName>
    </submittedName>
</protein>
<dbReference type="Proteomes" id="UP001175000">
    <property type="component" value="Unassembled WGS sequence"/>
</dbReference>
<evidence type="ECO:0000313" key="3">
    <source>
        <dbReference type="Proteomes" id="UP001175000"/>
    </source>
</evidence>
<evidence type="ECO:0000256" key="1">
    <source>
        <dbReference type="SAM" id="SignalP"/>
    </source>
</evidence>
<proteinExistence type="predicted"/>
<gene>
    <name evidence="2" type="ORF">B0T14DRAFT_434223</name>
</gene>